<evidence type="ECO:0000313" key="2">
    <source>
        <dbReference type="EMBL" id="CAB9520367.1"/>
    </source>
</evidence>
<accession>A0A9N8EFW4</accession>
<sequence length="209" mass="22501">MKFSAIISLALLSSSATAFAPASKPVASSTALNAESSRQDFLKTMFAVASVPLIQVVAPESASAAKYGGFGAGSPNVFDPKEAIVDEDILKSGAVQDALGKVKGYSNLVKEMSAALDQNPQVDLGPTIRKQFDFVQLRSSLNTLNTAFDEDTQRGTDRLIRLVMQDLTELETSNRQKDGIVRSERRMDIMKGKLAKLGTSFDDFLAFAN</sequence>
<gene>
    <name evidence="2" type="ORF">SEMRO_1097_G240840.1</name>
</gene>
<name>A0A9N8EFW4_9STRA</name>
<dbReference type="EMBL" id="CAICTM010001095">
    <property type="protein sequence ID" value="CAB9520367.1"/>
    <property type="molecule type" value="Genomic_DNA"/>
</dbReference>
<comment type="caution">
    <text evidence="2">The sequence shown here is derived from an EMBL/GenBank/DDBJ whole genome shotgun (WGS) entry which is preliminary data.</text>
</comment>
<feature type="chain" id="PRO_5040124256" evidence="1">
    <location>
        <begin position="19"/>
        <end position="209"/>
    </location>
</feature>
<keyword evidence="1" id="KW-0732">Signal</keyword>
<protein>
    <submittedName>
        <fullName evidence="2">Uncharacterized protein</fullName>
    </submittedName>
</protein>
<proteinExistence type="predicted"/>
<keyword evidence="3" id="KW-1185">Reference proteome</keyword>
<dbReference type="OrthoDB" id="188983at2759"/>
<dbReference type="AlphaFoldDB" id="A0A9N8EFW4"/>
<reference evidence="2" key="1">
    <citation type="submission" date="2020-06" db="EMBL/GenBank/DDBJ databases">
        <authorList>
            <consortium name="Plant Systems Biology data submission"/>
        </authorList>
    </citation>
    <scope>NUCLEOTIDE SEQUENCE</scope>
    <source>
        <strain evidence="2">D6</strain>
    </source>
</reference>
<feature type="signal peptide" evidence="1">
    <location>
        <begin position="1"/>
        <end position="18"/>
    </location>
</feature>
<evidence type="ECO:0000256" key="1">
    <source>
        <dbReference type="SAM" id="SignalP"/>
    </source>
</evidence>
<evidence type="ECO:0000313" key="3">
    <source>
        <dbReference type="Proteomes" id="UP001153069"/>
    </source>
</evidence>
<dbReference type="Proteomes" id="UP001153069">
    <property type="component" value="Unassembled WGS sequence"/>
</dbReference>
<organism evidence="2 3">
    <name type="scientific">Seminavis robusta</name>
    <dbReference type="NCBI Taxonomy" id="568900"/>
    <lineage>
        <taxon>Eukaryota</taxon>
        <taxon>Sar</taxon>
        <taxon>Stramenopiles</taxon>
        <taxon>Ochrophyta</taxon>
        <taxon>Bacillariophyta</taxon>
        <taxon>Bacillariophyceae</taxon>
        <taxon>Bacillariophycidae</taxon>
        <taxon>Naviculales</taxon>
        <taxon>Naviculaceae</taxon>
        <taxon>Seminavis</taxon>
    </lineage>
</organism>